<feature type="region of interest" description="Disordered" evidence="1">
    <location>
        <begin position="467"/>
        <end position="492"/>
    </location>
</feature>
<dbReference type="AlphaFoldDB" id="A0A8J4DU02"/>
<proteinExistence type="predicted"/>
<dbReference type="Proteomes" id="UP000619260">
    <property type="component" value="Unassembled WGS sequence"/>
</dbReference>
<dbReference type="RefSeq" id="WP_239153653.1">
    <property type="nucleotide sequence ID" value="NZ_BOPF01000039.1"/>
</dbReference>
<gene>
    <name evidence="2" type="ORF">Val02_76710</name>
</gene>
<reference evidence="2" key="1">
    <citation type="submission" date="2021-01" db="EMBL/GenBank/DDBJ databases">
        <title>Whole genome shotgun sequence of Virgisporangium aliadipatigenens NBRC 105644.</title>
        <authorList>
            <person name="Komaki H."/>
            <person name="Tamura T."/>
        </authorList>
    </citation>
    <scope>NUCLEOTIDE SEQUENCE</scope>
    <source>
        <strain evidence="2">NBRC 105644</strain>
    </source>
</reference>
<name>A0A8J4DU02_9ACTN</name>
<dbReference type="EMBL" id="BOPF01000039">
    <property type="protein sequence ID" value="GIJ50785.1"/>
    <property type="molecule type" value="Genomic_DNA"/>
</dbReference>
<accession>A0A8J4DU02</accession>
<evidence type="ECO:0000313" key="2">
    <source>
        <dbReference type="EMBL" id="GIJ50785.1"/>
    </source>
</evidence>
<organism evidence="2 3">
    <name type="scientific">Virgisporangium aliadipatigenens</name>
    <dbReference type="NCBI Taxonomy" id="741659"/>
    <lineage>
        <taxon>Bacteria</taxon>
        <taxon>Bacillati</taxon>
        <taxon>Actinomycetota</taxon>
        <taxon>Actinomycetes</taxon>
        <taxon>Micromonosporales</taxon>
        <taxon>Micromonosporaceae</taxon>
        <taxon>Virgisporangium</taxon>
    </lineage>
</organism>
<comment type="caution">
    <text evidence="2">The sequence shown here is derived from an EMBL/GenBank/DDBJ whole genome shotgun (WGS) entry which is preliminary data.</text>
</comment>
<evidence type="ECO:0008006" key="4">
    <source>
        <dbReference type="Google" id="ProtNLM"/>
    </source>
</evidence>
<evidence type="ECO:0000313" key="3">
    <source>
        <dbReference type="Proteomes" id="UP000619260"/>
    </source>
</evidence>
<evidence type="ECO:0000256" key="1">
    <source>
        <dbReference type="SAM" id="MobiDB-lite"/>
    </source>
</evidence>
<sequence length="492" mass="51889">MSTTAGPADRAAPLAELLRRAEWSPRQLVAAINRSLSQNGRERLRLDPTAAYPWIRRGYRPRPPIPAIAAGVLSARLGCPITEADLWPAHRDRGLPARGAAEKLDGDVLTALDDLVVLAAAPAAPIVEASGRDLLTAVRDRSTAGSPIPSPRAGREHVGAEQVDLISAHVTALRRLDDRHGGGVLSIRYITGELRNVRDLVAAANHTAGTARRLTGVLADLAQLLGWLHFDASNFGAAERYLLLSTAVSRAAGATDRAANAIGMLAYVSASRGHGRAAVGLAETALGEGSGDPVLRARLLGRVATAAAASGDLELFLRRADQAVEVLSGDDRSGAPFLYYLNPAQLAAERGQALVGLAAHLPDPRSDLLSEAVDLLRDAVRDQLAPDAHGAIYPRSALLHTSFLGRALLLSDAPAQAVDSLRVGLGLLDGVRSPRSRGHLRALRPMLVERARSSSVIGDFLPEFDRALSHHDGEPGRDRDAPIQPSGRGPAA</sequence>
<feature type="compositionally biased region" description="Basic and acidic residues" evidence="1">
    <location>
        <begin position="467"/>
        <end position="481"/>
    </location>
</feature>
<protein>
    <recommendedName>
        <fullName evidence="4">Transcriptional regulator</fullName>
    </recommendedName>
</protein>
<keyword evidence="3" id="KW-1185">Reference proteome</keyword>